<evidence type="ECO:0000256" key="3">
    <source>
        <dbReference type="ARBA" id="ARBA00022737"/>
    </source>
</evidence>
<comment type="caution">
    <text evidence="6">The sequence shown here is derived from an EMBL/GenBank/DDBJ whole genome shotgun (WGS) entry which is preliminary data.</text>
</comment>
<dbReference type="GO" id="GO:0043022">
    <property type="term" value="F:ribosome binding"/>
    <property type="evidence" value="ECO:0007669"/>
    <property type="project" value="InterPro"/>
</dbReference>
<dbReference type="Pfam" id="PF00400">
    <property type="entry name" value="WD40"/>
    <property type="match status" value="6"/>
</dbReference>
<keyword evidence="2 5" id="KW-0853">WD repeat</keyword>
<dbReference type="PANTHER" id="PTHR19868">
    <property type="entry name" value="RECEPTOR FOR ACTIVATED PROTEIN KINASE C RACK1"/>
    <property type="match status" value="1"/>
</dbReference>
<dbReference type="InterPro" id="IPR036322">
    <property type="entry name" value="WD40_repeat_dom_sf"/>
</dbReference>
<dbReference type="PROSITE" id="PS50082">
    <property type="entry name" value="WD_REPEATS_2"/>
    <property type="match status" value="4"/>
</dbReference>
<feature type="repeat" description="WD" evidence="5">
    <location>
        <begin position="17"/>
        <end position="51"/>
    </location>
</feature>
<feature type="repeat" description="WD" evidence="5">
    <location>
        <begin position="195"/>
        <end position="236"/>
    </location>
</feature>
<dbReference type="PRINTS" id="PR00320">
    <property type="entry name" value="GPROTEINBRPT"/>
</dbReference>
<dbReference type="InterPro" id="IPR015943">
    <property type="entry name" value="WD40/YVTN_repeat-like_dom_sf"/>
</dbReference>
<dbReference type="FunFam" id="2.130.10.10:FF:000615">
    <property type="entry name" value="Receptor for activated C kinase 1"/>
    <property type="match status" value="1"/>
</dbReference>
<dbReference type="OMA" id="AQVPYCV"/>
<gene>
    <name evidence="6" type="ORF">RF11_15800</name>
</gene>
<dbReference type="Gene3D" id="2.130.10.10">
    <property type="entry name" value="YVTN repeat-like/Quinoprotein amine dehydrogenase"/>
    <property type="match status" value="1"/>
</dbReference>
<keyword evidence="3" id="KW-0677">Repeat</keyword>
<dbReference type="InterPro" id="IPR019775">
    <property type="entry name" value="WD40_repeat_CS"/>
</dbReference>
<dbReference type="Proteomes" id="UP000031668">
    <property type="component" value="Unassembled WGS sequence"/>
</dbReference>
<dbReference type="InterPro" id="IPR045223">
    <property type="entry name" value="RACK1-like"/>
</dbReference>
<dbReference type="PROSITE" id="PS00678">
    <property type="entry name" value="WD_REPEATS_1"/>
    <property type="match status" value="3"/>
</dbReference>
<evidence type="ECO:0000313" key="7">
    <source>
        <dbReference type="Proteomes" id="UP000031668"/>
    </source>
</evidence>
<evidence type="ECO:0000256" key="1">
    <source>
        <dbReference type="ARBA" id="ARBA00007253"/>
    </source>
</evidence>
<dbReference type="CDD" id="cd00200">
    <property type="entry name" value="WD40"/>
    <property type="match status" value="1"/>
</dbReference>
<reference evidence="6 7" key="1">
    <citation type="journal article" date="2014" name="Genome Biol. Evol.">
        <title>The genome of the myxosporean Thelohanellus kitauei shows adaptations to nutrient acquisition within its fish host.</title>
        <authorList>
            <person name="Yang Y."/>
            <person name="Xiong J."/>
            <person name="Zhou Z."/>
            <person name="Huo F."/>
            <person name="Miao W."/>
            <person name="Ran C."/>
            <person name="Liu Y."/>
            <person name="Zhang J."/>
            <person name="Feng J."/>
            <person name="Wang M."/>
            <person name="Wang M."/>
            <person name="Wang L."/>
            <person name="Yao B."/>
        </authorList>
    </citation>
    <scope>NUCLEOTIDE SEQUENCE [LARGE SCALE GENOMIC DNA]</scope>
    <source>
        <strain evidence="6">Wuqing</strain>
    </source>
</reference>
<dbReference type="OrthoDB" id="7875889at2759"/>
<dbReference type="EMBL" id="JWZT01003647">
    <property type="protein sequence ID" value="KII65987.1"/>
    <property type="molecule type" value="Genomic_DNA"/>
</dbReference>
<feature type="repeat" description="WD" evidence="5">
    <location>
        <begin position="108"/>
        <end position="140"/>
    </location>
</feature>
<dbReference type="SUPFAM" id="SSF50978">
    <property type="entry name" value="WD40 repeat-like"/>
    <property type="match status" value="1"/>
</dbReference>
<evidence type="ECO:0000256" key="2">
    <source>
        <dbReference type="ARBA" id="ARBA00022574"/>
    </source>
</evidence>
<accession>A0A0C2MWJ8</accession>
<dbReference type="PROSITE" id="PS50294">
    <property type="entry name" value="WD_REPEATS_REGION"/>
    <property type="match status" value="4"/>
</dbReference>
<organism evidence="6 7">
    <name type="scientific">Thelohanellus kitauei</name>
    <name type="common">Myxosporean</name>
    <dbReference type="NCBI Taxonomy" id="669202"/>
    <lineage>
        <taxon>Eukaryota</taxon>
        <taxon>Metazoa</taxon>
        <taxon>Cnidaria</taxon>
        <taxon>Myxozoa</taxon>
        <taxon>Myxosporea</taxon>
        <taxon>Bivalvulida</taxon>
        <taxon>Platysporina</taxon>
        <taxon>Myxobolidae</taxon>
        <taxon>Thelohanellus</taxon>
    </lineage>
</organism>
<dbReference type="SMART" id="SM00320">
    <property type="entry name" value="WD40"/>
    <property type="match status" value="7"/>
</dbReference>
<keyword evidence="7" id="KW-1185">Reference proteome</keyword>
<proteinExistence type="inferred from homology"/>
<dbReference type="GO" id="GO:0045182">
    <property type="term" value="F:translation regulator activity"/>
    <property type="evidence" value="ECO:0007669"/>
    <property type="project" value="InterPro"/>
</dbReference>
<evidence type="ECO:0000256" key="4">
    <source>
        <dbReference type="ARBA" id="ARBA00035297"/>
    </source>
</evidence>
<evidence type="ECO:0000256" key="5">
    <source>
        <dbReference type="PROSITE-ProRule" id="PRU00221"/>
    </source>
</evidence>
<evidence type="ECO:0000313" key="6">
    <source>
        <dbReference type="EMBL" id="KII65987.1"/>
    </source>
</evidence>
<feature type="repeat" description="WD" evidence="5">
    <location>
        <begin position="66"/>
        <end position="107"/>
    </location>
</feature>
<sequence>MENKQIALYCDRQVGVLKGHTDWITQIVISSTNPDTLFTSSRDKTVAVWNLYVDGSEIKGKLMKRLCGHNHIVSDICLSKDGGFVISSSWDKLIKLWDIEKGIVKTVLHGHTNDVMSVAFSSDNRQIVSGSRDRTVRLWNTLGHQKFVFQENGHTDCVSAVLTKPSDNGILVISAGYDGLGKVWGLKPAGLRQNLRGHRMAINSISLSPNFSMLASGGKDGQILIWNLDTNEYIKSLEGGGAVSCVAIHPRYFLLAASVNESVKLFNIDGSAAYHTITPIDITTKIAPHVVSMRWSDDGACLFVGYSDSCVRIFSFCKDNRSK</sequence>
<dbReference type="InterPro" id="IPR001680">
    <property type="entry name" value="WD40_rpt"/>
</dbReference>
<comment type="similarity">
    <text evidence="1">Belongs to the WD repeat G protein beta family. Ribosomal protein RACK1 subfamily.</text>
</comment>
<name>A0A0C2MWJ8_THEKT</name>
<protein>
    <recommendedName>
        <fullName evidence="4">Small ribosomal subunit protein RACK1</fullName>
    </recommendedName>
</protein>
<dbReference type="InterPro" id="IPR020472">
    <property type="entry name" value="WD40_PAC1"/>
</dbReference>
<dbReference type="AlphaFoldDB" id="A0A0C2MWJ8"/>